<dbReference type="PANTHER" id="PTHR23026:SF125">
    <property type="entry name" value="OXYGEN-INSENSITIVE NAD(P)H NITROREDUCTASE"/>
    <property type="match status" value="1"/>
</dbReference>
<reference evidence="9 10" key="1">
    <citation type="submission" date="2023-05" db="EMBL/GenBank/DDBJ databases">
        <title>Draft genome of Paenibacillus sp. CCS26.</title>
        <authorList>
            <person name="Akita H."/>
            <person name="Shinto Y."/>
            <person name="Kimura Z."/>
        </authorList>
    </citation>
    <scope>NUCLEOTIDE SEQUENCE [LARGE SCALE GENOMIC DNA]</scope>
    <source>
        <strain evidence="9 10">CCS26</strain>
    </source>
</reference>
<evidence type="ECO:0000256" key="5">
    <source>
        <dbReference type="ARBA" id="ARBA00022857"/>
    </source>
</evidence>
<dbReference type="InterPro" id="IPR000415">
    <property type="entry name" value="Nitroreductase-like"/>
</dbReference>
<sequence length="229" mass="26406">MNNVQIVNTAQKKKEILDAYAFRHATKQFDPDRKISDEDFRFILETGRLSPSSVGFEGWKFLVVQNEELRMKIREVSFGGQGQLPTASHFVILLARKDVRYDSKYVEYIYKNIKGLSDEAFKQIPSAYKNFQENDIRILDNERTLIDWASKQTYIPLANMMTAAAQIGIDSCPMEGYNKEKVTAILKDAGILDEEVYDLSVMVTFGYRAAEPKHPQTRRPLDEVVEWVH</sequence>
<dbReference type="InterPro" id="IPR029479">
    <property type="entry name" value="Nitroreductase"/>
</dbReference>
<evidence type="ECO:0000256" key="1">
    <source>
        <dbReference type="ARBA" id="ARBA00001917"/>
    </source>
</evidence>
<feature type="domain" description="Nitroreductase" evidence="8">
    <location>
        <begin position="21"/>
        <end position="207"/>
    </location>
</feature>
<dbReference type="SUPFAM" id="SSF55469">
    <property type="entry name" value="FMN-dependent nitroreductase-like"/>
    <property type="match status" value="1"/>
</dbReference>
<evidence type="ECO:0000259" key="8">
    <source>
        <dbReference type="Pfam" id="PF00881"/>
    </source>
</evidence>
<evidence type="ECO:0000313" key="10">
    <source>
        <dbReference type="Proteomes" id="UP001285921"/>
    </source>
</evidence>
<evidence type="ECO:0000256" key="2">
    <source>
        <dbReference type="ARBA" id="ARBA00007118"/>
    </source>
</evidence>
<dbReference type="Proteomes" id="UP001285921">
    <property type="component" value="Unassembled WGS sequence"/>
</dbReference>
<keyword evidence="6" id="KW-0560">Oxidoreductase</keyword>
<evidence type="ECO:0000256" key="3">
    <source>
        <dbReference type="ARBA" id="ARBA00022630"/>
    </source>
</evidence>
<keyword evidence="4" id="KW-0288">FMN</keyword>
<dbReference type="EMBL" id="BTCL01000016">
    <property type="protein sequence ID" value="GMK46916.1"/>
    <property type="molecule type" value="Genomic_DNA"/>
</dbReference>
<dbReference type="PANTHER" id="PTHR23026">
    <property type="entry name" value="NADPH NITROREDUCTASE"/>
    <property type="match status" value="1"/>
</dbReference>
<organism evidence="9 10">
    <name type="scientific">Paenibacillus glycanilyticus</name>
    <dbReference type="NCBI Taxonomy" id="126569"/>
    <lineage>
        <taxon>Bacteria</taxon>
        <taxon>Bacillati</taxon>
        <taxon>Bacillota</taxon>
        <taxon>Bacilli</taxon>
        <taxon>Bacillales</taxon>
        <taxon>Paenibacillaceae</taxon>
        <taxon>Paenibacillus</taxon>
    </lineage>
</organism>
<evidence type="ECO:0000313" key="9">
    <source>
        <dbReference type="EMBL" id="GMK46916.1"/>
    </source>
</evidence>
<evidence type="ECO:0000256" key="4">
    <source>
        <dbReference type="ARBA" id="ARBA00022643"/>
    </source>
</evidence>
<dbReference type="Gene3D" id="3.40.109.10">
    <property type="entry name" value="NADH Oxidase"/>
    <property type="match status" value="1"/>
</dbReference>
<comment type="caution">
    <text evidence="9">The sequence shown here is derived from an EMBL/GenBank/DDBJ whole genome shotgun (WGS) entry which is preliminary data.</text>
</comment>
<keyword evidence="3" id="KW-0285">Flavoprotein</keyword>
<dbReference type="InterPro" id="IPR033878">
    <property type="entry name" value="NfsB-like"/>
</dbReference>
<dbReference type="RefSeq" id="WP_127494651.1">
    <property type="nucleotide sequence ID" value="NZ_BTCL01000016.1"/>
</dbReference>
<protein>
    <submittedName>
        <fullName evidence="9">NAD(P)H nitroreductase YfkO</fullName>
    </submittedName>
</protein>
<keyword evidence="5" id="KW-0521">NADP</keyword>
<evidence type="ECO:0000256" key="7">
    <source>
        <dbReference type="ARBA" id="ARBA00023027"/>
    </source>
</evidence>
<dbReference type="Pfam" id="PF00881">
    <property type="entry name" value="Nitroreductase"/>
    <property type="match status" value="1"/>
</dbReference>
<accession>A0ABQ6NPA7</accession>
<proteinExistence type="inferred from homology"/>
<gene>
    <name evidence="9" type="primary">yfkO_1</name>
    <name evidence="9" type="ORF">PghCCS26_40450</name>
</gene>
<name>A0ABQ6NPA7_9BACL</name>
<keyword evidence="7" id="KW-0520">NAD</keyword>
<keyword evidence="10" id="KW-1185">Reference proteome</keyword>
<evidence type="ECO:0000256" key="6">
    <source>
        <dbReference type="ARBA" id="ARBA00023002"/>
    </source>
</evidence>
<dbReference type="CDD" id="cd02149">
    <property type="entry name" value="NfsB-like"/>
    <property type="match status" value="1"/>
</dbReference>
<comment type="similarity">
    <text evidence="2">Belongs to the nitroreductase family.</text>
</comment>
<dbReference type="InterPro" id="IPR050627">
    <property type="entry name" value="Nitroreductase/BluB"/>
</dbReference>
<comment type="cofactor">
    <cofactor evidence="1">
        <name>FMN</name>
        <dbReference type="ChEBI" id="CHEBI:58210"/>
    </cofactor>
</comment>